<accession>A0A835Y3R1</accession>
<dbReference type="InterPro" id="IPR029000">
    <property type="entry name" value="Cyclophilin-like_dom_sf"/>
</dbReference>
<dbReference type="AlphaFoldDB" id="A0A835Y3R1"/>
<keyword evidence="2" id="KW-1185">Reference proteome</keyword>
<reference evidence="1" key="1">
    <citation type="journal article" date="2020" name="bioRxiv">
        <title>Comparative genomics of Chlamydomonas.</title>
        <authorList>
            <person name="Craig R.J."/>
            <person name="Hasan A.R."/>
            <person name="Ness R.W."/>
            <person name="Keightley P.D."/>
        </authorList>
    </citation>
    <scope>NUCLEOTIDE SEQUENCE</scope>
    <source>
        <strain evidence="1">CCAP 11/70</strain>
    </source>
</reference>
<organism evidence="1 2">
    <name type="scientific">Edaphochlamys debaryana</name>
    <dbReference type="NCBI Taxonomy" id="47281"/>
    <lineage>
        <taxon>Eukaryota</taxon>
        <taxon>Viridiplantae</taxon>
        <taxon>Chlorophyta</taxon>
        <taxon>core chlorophytes</taxon>
        <taxon>Chlorophyceae</taxon>
        <taxon>CS clade</taxon>
        <taxon>Chlamydomonadales</taxon>
        <taxon>Chlamydomonadales incertae sedis</taxon>
        <taxon>Edaphochlamys</taxon>
    </lineage>
</organism>
<dbReference type="PANTHER" id="PTHR46873:SF1">
    <property type="entry name" value="EXPRESSED PROTEIN"/>
    <property type="match status" value="1"/>
</dbReference>
<evidence type="ECO:0000313" key="1">
    <source>
        <dbReference type="EMBL" id="KAG2494138.1"/>
    </source>
</evidence>
<dbReference type="Gene3D" id="2.40.100.10">
    <property type="entry name" value="Cyclophilin-like"/>
    <property type="match status" value="1"/>
</dbReference>
<dbReference type="PANTHER" id="PTHR46873">
    <property type="entry name" value="EXPRESSED PROTEIN"/>
    <property type="match status" value="1"/>
</dbReference>
<dbReference type="OrthoDB" id="532384at2759"/>
<evidence type="ECO:0000313" key="2">
    <source>
        <dbReference type="Proteomes" id="UP000612055"/>
    </source>
</evidence>
<dbReference type="EMBL" id="JAEHOE010000033">
    <property type="protein sequence ID" value="KAG2494138.1"/>
    <property type="molecule type" value="Genomic_DNA"/>
</dbReference>
<protein>
    <recommendedName>
        <fullName evidence="3">Peptidylprolyl isomerase</fullName>
    </recommendedName>
</protein>
<dbReference type="Proteomes" id="UP000612055">
    <property type="component" value="Unassembled WGS sequence"/>
</dbReference>
<name>A0A835Y3R1_9CHLO</name>
<evidence type="ECO:0008006" key="3">
    <source>
        <dbReference type="Google" id="ProtNLM"/>
    </source>
</evidence>
<comment type="caution">
    <text evidence="1">The sequence shown here is derived from an EMBL/GenBank/DDBJ whole genome shotgun (WGS) entry which is preliminary data.</text>
</comment>
<dbReference type="SUPFAM" id="SSF50891">
    <property type="entry name" value="Cyclophilin-like"/>
    <property type="match status" value="1"/>
</dbReference>
<gene>
    <name evidence="1" type="ORF">HYH03_007776</name>
</gene>
<sequence>MLKSCRLACKQCEPAPVDPGRYRGQLLVLNTTLGEIRIRPLFSQAPQTAALVMELAHHPGGCEGCNFYRNEAHPEPGSSGPPYGLLQGSMAGLLKVPEREGGDIVMRAGHVAMIPSTREFFINVVDHEGWGGSMTVWGDIADEASMRVVESALRLPYKAVKHPTYGTVMRMLDETIAFTPMAETATGSS</sequence>
<proteinExistence type="predicted"/>